<name>A0A0B2UPH2_TOXCA</name>
<gene>
    <name evidence="1" type="ORF">Tcan_02575</name>
</gene>
<dbReference type="AlphaFoldDB" id="A0A0B2UPH2"/>
<organism evidence="1 2">
    <name type="scientific">Toxocara canis</name>
    <name type="common">Canine roundworm</name>
    <dbReference type="NCBI Taxonomy" id="6265"/>
    <lineage>
        <taxon>Eukaryota</taxon>
        <taxon>Metazoa</taxon>
        <taxon>Ecdysozoa</taxon>
        <taxon>Nematoda</taxon>
        <taxon>Chromadorea</taxon>
        <taxon>Rhabditida</taxon>
        <taxon>Spirurina</taxon>
        <taxon>Ascaridomorpha</taxon>
        <taxon>Ascaridoidea</taxon>
        <taxon>Toxocaridae</taxon>
        <taxon>Toxocara</taxon>
    </lineage>
</organism>
<sequence length="104" mass="11638">MYCLKPYFDSQQDVQPASIIYTLPSYHDRSAVAPQMCQTLGPYWRGEKSGKKRAEEIENPIASMRKCKIESYLYSVALITSSLRPSTVSPFGAPSKTLGSIKSR</sequence>
<evidence type="ECO:0000313" key="2">
    <source>
        <dbReference type="Proteomes" id="UP000031036"/>
    </source>
</evidence>
<evidence type="ECO:0000313" key="1">
    <source>
        <dbReference type="EMBL" id="KHN71037.1"/>
    </source>
</evidence>
<proteinExistence type="predicted"/>
<accession>A0A0B2UPH2</accession>
<comment type="caution">
    <text evidence="1">The sequence shown here is derived from an EMBL/GenBank/DDBJ whole genome shotgun (WGS) entry which is preliminary data.</text>
</comment>
<keyword evidence="2" id="KW-1185">Reference proteome</keyword>
<dbReference type="Proteomes" id="UP000031036">
    <property type="component" value="Unassembled WGS sequence"/>
</dbReference>
<protein>
    <submittedName>
        <fullName evidence="1">Uncharacterized protein</fullName>
    </submittedName>
</protein>
<dbReference type="EMBL" id="JPKZ01022824">
    <property type="protein sequence ID" value="KHN71037.1"/>
    <property type="molecule type" value="Genomic_DNA"/>
</dbReference>
<reference evidence="1 2" key="1">
    <citation type="submission" date="2014-11" db="EMBL/GenBank/DDBJ databases">
        <title>Genetic blueprint of the zoonotic pathogen Toxocara canis.</title>
        <authorList>
            <person name="Zhu X.-Q."/>
            <person name="Korhonen P.K."/>
            <person name="Cai H."/>
            <person name="Young N.D."/>
            <person name="Nejsum P."/>
            <person name="von Samson-Himmelstjerna G."/>
            <person name="Boag P.R."/>
            <person name="Tan P."/>
            <person name="Li Q."/>
            <person name="Min J."/>
            <person name="Yang Y."/>
            <person name="Wang X."/>
            <person name="Fang X."/>
            <person name="Hall R.S."/>
            <person name="Hofmann A."/>
            <person name="Sternberg P.W."/>
            <person name="Jex A.R."/>
            <person name="Gasser R.B."/>
        </authorList>
    </citation>
    <scope>NUCLEOTIDE SEQUENCE [LARGE SCALE GENOMIC DNA]</scope>
    <source>
        <strain evidence="1">PN_DK_2014</strain>
    </source>
</reference>